<dbReference type="InterPro" id="IPR003593">
    <property type="entry name" value="AAA+_ATPase"/>
</dbReference>
<comment type="similarity">
    <text evidence="3">Belongs to the ABC transporter superfamily. Drug exporter-2 (TC 3.A.1.117) family.</text>
</comment>
<keyword evidence="9" id="KW-0547">Nucleotide-binding</keyword>
<keyword evidence="12 14" id="KW-1133">Transmembrane helix</keyword>
<dbReference type="InterPro" id="IPR035906">
    <property type="entry name" value="MetI-like_sf"/>
</dbReference>
<evidence type="ECO:0000256" key="12">
    <source>
        <dbReference type="ARBA" id="ARBA00022989"/>
    </source>
</evidence>
<feature type="transmembrane region" description="Helical" evidence="14">
    <location>
        <begin position="12"/>
        <end position="41"/>
    </location>
</feature>
<evidence type="ECO:0000256" key="7">
    <source>
        <dbReference type="ARBA" id="ARBA00022519"/>
    </source>
</evidence>
<dbReference type="PROSITE" id="PS50893">
    <property type="entry name" value="ABC_TRANSPORTER_2"/>
    <property type="match status" value="1"/>
</dbReference>
<evidence type="ECO:0000313" key="18">
    <source>
        <dbReference type="Proteomes" id="UP000198841"/>
    </source>
</evidence>
<dbReference type="EMBL" id="FOSD01000009">
    <property type="protein sequence ID" value="SFK72191.1"/>
    <property type="molecule type" value="Genomic_DNA"/>
</dbReference>
<dbReference type="PANTHER" id="PTHR43166:SF9">
    <property type="entry name" value="GLUTAMATE_ASPARTATE IMPORT ATP-BINDING PROTEIN GLTL"/>
    <property type="match status" value="1"/>
</dbReference>
<sequence>MDDFLKYLTFPYLWEGAVIAVQLLVGALAGGILIGFFLALASSSKHWFIRVPVKIYIYTLRGTPVLLQLILLYNVLPEFGLRLSPFTSALVALMINETAFCAEIIRGGIMATDRDQSMAAQAFGYSRSKEMIHVVIPQALRAILPTMGNETVGLLKSTSLASVVGVNELTMRGQAIVSQNFLFIPVLVASGGIYLILSTLLAGGQWWLEKFYNLDERARRARARLAKLPPEAEVMPMQLPKRRWDTQTAAPVLEVDQLCVEYAGKAVLKSLSLTVRRGEVVVLLGRSGSGKSTLLKSILALTPRSSGTIQTEGHFMGSDENGRALAQRHLPMNRAKSGIGIVFQHFALFDHLTALENVMSILLRVQGAQPEIARGKAMRALKMVGLGDFAASLPHELSGGQKQRVGIARALAAEPQILLFDEPTSALDPELVREVNQTMRSLAQTGITMIISTHDIAFAAGVADRVVFLQNGALIEEGPPTILQNPQTPAFATFLEHENAAEAQHANAL</sequence>
<organism evidence="17 18">
    <name type="scientific">Candidatus Pantoea symbiotica</name>
    <dbReference type="NCBI Taxonomy" id="1884370"/>
    <lineage>
        <taxon>Bacteria</taxon>
        <taxon>Pseudomonadati</taxon>
        <taxon>Pseudomonadota</taxon>
        <taxon>Gammaproteobacteria</taxon>
        <taxon>Enterobacterales</taxon>
        <taxon>Erwiniaceae</taxon>
        <taxon>Pantoea</taxon>
    </lineage>
</organism>
<keyword evidence="13 14" id="KW-0472">Membrane</keyword>
<reference evidence="17 18" key="1">
    <citation type="submission" date="2016-10" db="EMBL/GenBank/DDBJ databases">
        <authorList>
            <person name="Varghese N."/>
            <person name="Submissions S."/>
        </authorList>
    </citation>
    <scope>NUCLEOTIDE SEQUENCE [LARGE SCALE GENOMIC DNA]</scope>
    <source>
        <strain evidence="17 18">YR512</strain>
    </source>
</reference>
<dbReference type="Proteomes" id="UP000198841">
    <property type="component" value="Unassembled WGS sequence"/>
</dbReference>
<dbReference type="InterPro" id="IPR003439">
    <property type="entry name" value="ABC_transporter-like_ATP-bd"/>
</dbReference>
<dbReference type="InterPro" id="IPR017871">
    <property type="entry name" value="ABC_transporter-like_CS"/>
</dbReference>
<evidence type="ECO:0000256" key="1">
    <source>
        <dbReference type="ARBA" id="ARBA00004417"/>
    </source>
</evidence>
<comment type="caution">
    <text evidence="17">The sequence shown here is derived from an EMBL/GenBank/DDBJ whole genome shotgun (WGS) entry which is preliminary data.</text>
</comment>
<evidence type="ECO:0000256" key="14">
    <source>
        <dbReference type="RuleBase" id="RU363032"/>
    </source>
</evidence>
<keyword evidence="8 14" id="KW-0812">Transmembrane</keyword>
<protein>
    <submittedName>
        <fullName evidence="17">Polar amino acid transport system permease protein</fullName>
    </submittedName>
</protein>
<evidence type="ECO:0000256" key="10">
    <source>
        <dbReference type="ARBA" id="ARBA00022840"/>
    </source>
</evidence>
<comment type="subcellular location">
    <subcellularLocation>
        <location evidence="2">Cell inner membrane</location>
        <topology evidence="2">Multi-pass membrane protein</topology>
    </subcellularLocation>
    <subcellularLocation>
        <location evidence="1">Cell inner membrane</location>
        <topology evidence="1">Peripheral membrane protein</topology>
    </subcellularLocation>
    <subcellularLocation>
        <location evidence="14">Cell membrane</location>
        <topology evidence="14">Multi-pass membrane protein</topology>
    </subcellularLocation>
</comment>
<dbReference type="SUPFAM" id="SSF52540">
    <property type="entry name" value="P-loop containing nucleoside triphosphate hydrolases"/>
    <property type="match status" value="1"/>
</dbReference>
<feature type="domain" description="ABC transmembrane type-1" evidence="16">
    <location>
        <begin position="17"/>
        <end position="205"/>
    </location>
</feature>
<name>A0A1I4BWA1_9GAMM</name>
<dbReference type="RefSeq" id="WP_008105246.1">
    <property type="nucleotide sequence ID" value="NZ_FOSD01000009.1"/>
</dbReference>
<evidence type="ECO:0000256" key="3">
    <source>
        <dbReference type="ARBA" id="ARBA00006526"/>
    </source>
</evidence>
<dbReference type="InterPro" id="IPR000515">
    <property type="entry name" value="MetI-like"/>
</dbReference>
<keyword evidence="18" id="KW-1185">Reference proteome</keyword>
<dbReference type="CDD" id="cd06261">
    <property type="entry name" value="TM_PBP2"/>
    <property type="match status" value="1"/>
</dbReference>
<dbReference type="Pfam" id="PF00005">
    <property type="entry name" value="ABC_tran"/>
    <property type="match status" value="1"/>
</dbReference>
<evidence type="ECO:0000313" key="17">
    <source>
        <dbReference type="EMBL" id="SFK72191.1"/>
    </source>
</evidence>
<evidence type="ECO:0000256" key="13">
    <source>
        <dbReference type="ARBA" id="ARBA00023136"/>
    </source>
</evidence>
<dbReference type="SUPFAM" id="SSF161098">
    <property type="entry name" value="MetI-like"/>
    <property type="match status" value="1"/>
</dbReference>
<feature type="transmembrane region" description="Helical" evidence="14">
    <location>
        <begin position="181"/>
        <end position="208"/>
    </location>
</feature>
<evidence type="ECO:0000256" key="6">
    <source>
        <dbReference type="ARBA" id="ARBA00022475"/>
    </source>
</evidence>
<dbReference type="Gene3D" id="3.40.50.300">
    <property type="entry name" value="P-loop containing nucleotide triphosphate hydrolases"/>
    <property type="match status" value="1"/>
</dbReference>
<proteinExistence type="inferred from homology"/>
<evidence type="ECO:0000256" key="11">
    <source>
        <dbReference type="ARBA" id="ARBA00022970"/>
    </source>
</evidence>
<dbReference type="PROSITE" id="PS50928">
    <property type="entry name" value="ABC_TM1"/>
    <property type="match status" value="1"/>
</dbReference>
<dbReference type="PANTHER" id="PTHR43166">
    <property type="entry name" value="AMINO ACID IMPORT ATP-BINDING PROTEIN"/>
    <property type="match status" value="1"/>
</dbReference>
<keyword evidence="7" id="KW-0997">Cell inner membrane</keyword>
<gene>
    <name evidence="17" type="ORF">SAMN05518863_109150</name>
</gene>
<evidence type="ECO:0000256" key="2">
    <source>
        <dbReference type="ARBA" id="ARBA00004429"/>
    </source>
</evidence>
<dbReference type="InterPro" id="IPR027417">
    <property type="entry name" value="P-loop_NTPase"/>
</dbReference>
<evidence type="ECO:0000259" key="16">
    <source>
        <dbReference type="PROSITE" id="PS50928"/>
    </source>
</evidence>
<dbReference type="Gene3D" id="1.10.3720.10">
    <property type="entry name" value="MetI-like"/>
    <property type="match status" value="1"/>
</dbReference>
<feature type="transmembrane region" description="Helical" evidence="14">
    <location>
        <begin position="85"/>
        <end position="105"/>
    </location>
</feature>
<dbReference type="NCBIfam" id="TIGR01726">
    <property type="entry name" value="HEQRo_perm_3TM"/>
    <property type="match status" value="1"/>
</dbReference>
<dbReference type="InterPro" id="IPR010065">
    <property type="entry name" value="AA_ABC_transptr_permease_3TM"/>
</dbReference>
<evidence type="ECO:0000259" key="15">
    <source>
        <dbReference type="PROSITE" id="PS50893"/>
    </source>
</evidence>
<dbReference type="PROSITE" id="PS00211">
    <property type="entry name" value="ABC_TRANSPORTER_1"/>
    <property type="match status" value="1"/>
</dbReference>
<keyword evidence="10" id="KW-0067">ATP-binding</keyword>
<evidence type="ECO:0000256" key="9">
    <source>
        <dbReference type="ARBA" id="ARBA00022741"/>
    </source>
</evidence>
<keyword evidence="6" id="KW-1003">Cell membrane</keyword>
<dbReference type="InterPro" id="IPR050086">
    <property type="entry name" value="MetN_ABC_transporter-like"/>
</dbReference>
<keyword evidence="5 14" id="KW-0813">Transport</keyword>
<feature type="transmembrane region" description="Helical" evidence="14">
    <location>
        <begin position="53"/>
        <end position="73"/>
    </location>
</feature>
<dbReference type="Pfam" id="PF00528">
    <property type="entry name" value="BPD_transp_1"/>
    <property type="match status" value="1"/>
</dbReference>
<evidence type="ECO:0000256" key="5">
    <source>
        <dbReference type="ARBA" id="ARBA00022448"/>
    </source>
</evidence>
<evidence type="ECO:0000256" key="8">
    <source>
        <dbReference type="ARBA" id="ARBA00022692"/>
    </source>
</evidence>
<feature type="domain" description="ABC transporter" evidence="15">
    <location>
        <begin position="253"/>
        <end position="496"/>
    </location>
</feature>
<dbReference type="SMART" id="SM00382">
    <property type="entry name" value="AAA"/>
    <property type="match status" value="1"/>
</dbReference>
<comment type="similarity">
    <text evidence="4">Belongs to the binding-protein-dependent transport system permease family. HisMQ subfamily.</text>
</comment>
<keyword evidence="11" id="KW-0029">Amino-acid transport</keyword>
<evidence type="ECO:0000256" key="4">
    <source>
        <dbReference type="ARBA" id="ARBA00010072"/>
    </source>
</evidence>
<accession>A0A1I4BWA1</accession>